<evidence type="ECO:0000313" key="1">
    <source>
        <dbReference type="EMBL" id="CRL26614.1"/>
    </source>
</evidence>
<dbReference type="Proteomes" id="UP000053732">
    <property type="component" value="Unassembled WGS sequence"/>
</dbReference>
<keyword evidence="2" id="KW-1185">Reference proteome</keyword>
<gene>
    <name evidence="1" type="ORF">PCAMFM013_S019g000030</name>
</gene>
<reference evidence="1 2" key="1">
    <citation type="journal article" date="2014" name="Nat. Commun.">
        <title>Multiple recent horizontal transfers of a large genomic region in cheese making fungi.</title>
        <authorList>
            <person name="Cheeseman K."/>
            <person name="Ropars J."/>
            <person name="Renault P."/>
            <person name="Dupont J."/>
            <person name="Gouzy J."/>
            <person name="Branca A."/>
            <person name="Abraham A.L."/>
            <person name="Ceppi M."/>
            <person name="Conseiller E."/>
            <person name="Debuchy R."/>
            <person name="Malagnac F."/>
            <person name="Goarin A."/>
            <person name="Silar P."/>
            <person name="Lacoste S."/>
            <person name="Sallet E."/>
            <person name="Bensimon A."/>
            <person name="Giraud T."/>
            <person name="Brygoo Y."/>
        </authorList>
    </citation>
    <scope>NUCLEOTIDE SEQUENCE [LARGE SCALE GENOMIC DNA]</scope>
    <source>
        <strain evidence="2">FM 013</strain>
    </source>
</reference>
<evidence type="ECO:0000313" key="2">
    <source>
        <dbReference type="Proteomes" id="UP000053732"/>
    </source>
</evidence>
<accession>A0A0G4PJS7</accession>
<dbReference type="AlphaFoldDB" id="A0A0G4PJS7"/>
<organism evidence="1 2">
    <name type="scientific">Penicillium camemberti (strain FM 013)</name>
    <dbReference type="NCBI Taxonomy" id="1429867"/>
    <lineage>
        <taxon>Eukaryota</taxon>
        <taxon>Fungi</taxon>
        <taxon>Dikarya</taxon>
        <taxon>Ascomycota</taxon>
        <taxon>Pezizomycotina</taxon>
        <taxon>Eurotiomycetes</taxon>
        <taxon>Eurotiomycetidae</taxon>
        <taxon>Eurotiales</taxon>
        <taxon>Aspergillaceae</taxon>
        <taxon>Penicillium</taxon>
    </lineage>
</organism>
<protein>
    <submittedName>
        <fullName evidence="1">Str. FM013</fullName>
    </submittedName>
</protein>
<proteinExistence type="predicted"/>
<sequence>MEPDQAAFPRLASSPLGCLSLSVTTQSGNVYSNG</sequence>
<name>A0A0G4PJS7_PENC3</name>
<dbReference type="EMBL" id="HG793152">
    <property type="protein sequence ID" value="CRL26614.1"/>
    <property type="molecule type" value="Genomic_DNA"/>
</dbReference>